<keyword evidence="3" id="KW-0238">DNA-binding</keyword>
<organism evidence="5 6">
    <name type="scientific">Qipengyuania polymorpha</name>
    <dbReference type="NCBI Taxonomy" id="2867234"/>
    <lineage>
        <taxon>Bacteria</taxon>
        <taxon>Pseudomonadati</taxon>
        <taxon>Pseudomonadota</taxon>
        <taxon>Alphaproteobacteria</taxon>
        <taxon>Sphingomonadales</taxon>
        <taxon>Erythrobacteraceae</taxon>
        <taxon>Qipengyuania</taxon>
    </lineage>
</organism>
<evidence type="ECO:0000256" key="3">
    <source>
        <dbReference type="ARBA" id="ARBA00023125"/>
    </source>
</evidence>
<dbReference type="Gene3D" id="1.10.150.130">
    <property type="match status" value="1"/>
</dbReference>
<evidence type="ECO:0000313" key="5">
    <source>
        <dbReference type="EMBL" id="MBX7459191.1"/>
    </source>
</evidence>
<dbReference type="RefSeq" id="WP_221574583.1">
    <property type="nucleotide sequence ID" value="NZ_JAIGNK010000004.1"/>
</dbReference>
<dbReference type="InterPro" id="IPR010998">
    <property type="entry name" value="Integrase_recombinase_N"/>
</dbReference>
<dbReference type="PANTHER" id="PTHR30349:SF41">
    <property type="entry name" value="INTEGRASE_RECOMBINASE PROTEIN MJ0367-RELATED"/>
    <property type="match status" value="1"/>
</dbReference>
<dbReference type="Gene3D" id="1.10.443.10">
    <property type="entry name" value="Intergrase catalytic core"/>
    <property type="match status" value="1"/>
</dbReference>
<comment type="similarity">
    <text evidence="1">Belongs to the 'phage' integrase family.</text>
</comment>
<dbReference type="InterPro" id="IPR050090">
    <property type="entry name" value="Tyrosine_recombinase_XerCD"/>
</dbReference>
<gene>
    <name evidence="5" type="ORF">K3152_13110</name>
</gene>
<sequence>MQSRHSPPQLQTQWISEHLSVRHGWIIPSDDPIGAYLTRAVARAEIAWADIVKAEAAFENRPAPTGIFVPELYRQDAERTRREGARQPTSILSLFDAYAVEAKPSPATIKAWRGCLLSLIDHLGHDDASKVVKSDIVGWKDALLMPVEGKPSRSQSTISKKYLAAAKTVFGWAERNDRLATNPAANVAIIVPSKRRLRAEPGLTEQEARIILTASSNAEPDTAPLRGFGRRWIPWLCAYTGARVGEIAQLRAQDVFEHDEGIWCIRITPEAGGQKANMAREVPLHPHLIEQGFLKAVAGRTGPLFYDPSNHRGGTAGNPQYKKVAERLAKWVRELGITDKELLPNHGWRHRFKRVARSVRMDHEARDNIQGHAAKTEGDKYGGTSIRFRYEEICKLPRYQICESS</sequence>
<evidence type="ECO:0008006" key="7">
    <source>
        <dbReference type="Google" id="ProtNLM"/>
    </source>
</evidence>
<protein>
    <recommendedName>
        <fullName evidence="7">Tyrosine-type recombinase/integrase</fullName>
    </recommendedName>
</protein>
<keyword evidence="2" id="KW-0229">DNA integration</keyword>
<dbReference type="InterPro" id="IPR011010">
    <property type="entry name" value="DNA_brk_join_enz"/>
</dbReference>
<keyword evidence="6" id="KW-1185">Reference proteome</keyword>
<reference evidence="5 6" key="1">
    <citation type="submission" date="2021-08" db="EMBL/GenBank/DDBJ databases">
        <title>Comparative Genomics Analysis of the Genus Qipengyuania Reveals Extensive Genetic Diversity and Metabolic Versatility, Including the Description of Fifteen Novel Species.</title>
        <authorList>
            <person name="Liu Y."/>
        </authorList>
    </citation>
    <scope>NUCLEOTIDE SEQUENCE [LARGE SCALE GENOMIC DNA]</scope>
    <source>
        <strain evidence="5 6">1NDH17</strain>
    </source>
</reference>
<dbReference type="SUPFAM" id="SSF56349">
    <property type="entry name" value="DNA breaking-rejoining enzymes"/>
    <property type="match status" value="1"/>
</dbReference>
<dbReference type="EMBL" id="JAIGNK010000004">
    <property type="protein sequence ID" value="MBX7459191.1"/>
    <property type="molecule type" value="Genomic_DNA"/>
</dbReference>
<evidence type="ECO:0000256" key="4">
    <source>
        <dbReference type="ARBA" id="ARBA00023172"/>
    </source>
</evidence>
<dbReference type="InterPro" id="IPR013762">
    <property type="entry name" value="Integrase-like_cat_sf"/>
</dbReference>
<evidence type="ECO:0000313" key="6">
    <source>
        <dbReference type="Proteomes" id="UP000783253"/>
    </source>
</evidence>
<proteinExistence type="inferred from homology"/>
<keyword evidence="4" id="KW-0233">DNA recombination</keyword>
<dbReference type="PANTHER" id="PTHR30349">
    <property type="entry name" value="PHAGE INTEGRASE-RELATED"/>
    <property type="match status" value="1"/>
</dbReference>
<name>A0ABS7J3W7_9SPHN</name>
<evidence type="ECO:0000256" key="2">
    <source>
        <dbReference type="ARBA" id="ARBA00022908"/>
    </source>
</evidence>
<dbReference type="Proteomes" id="UP000783253">
    <property type="component" value="Unassembled WGS sequence"/>
</dbReference>
<evidence type="ECO:0000256" key="1">
    <source>
        <dbReference type="ARBA" id="ARBA00008857"/>
    </source>
</evidence>
<accession>A0ABS7J3W7</accession>
<comment type="caution">
    <text evidence="5">The sequence shown here is derived from an EMBL/GenBank/DDBJ whole genome shotgun (WGS) entry which is preliminary data.</text>
</comment>